<dbReference type="InterPro" id="IPR003593">
    <property type="entry name" value="AAA+_ATPase"/>
</dbReference>
<feature type="domain" description="AAA+ ATPase" evidence="6">
    <location>
        <begin position="499"/>
        <end position="680"/>
    </location>
</feature>
<sequence length="760" mass="88069">MKPSFLQYFKDSLKNFLEVVVNLFIFLPYFFSVSTLLKTLFFPWKNLIVVKKTEGFAFNELFNRLAFNLISRVIGLFMRLSVITFYFLLQTFFMFSLPFLALIFLLLSPIFYLLSSICKTPDERKQLLKEKFISPHLLKEENKEKVETWFEIYYQNCLKKNSWWKLPNLFSFPPLARDWAVGYTPILNQYSTDLATSSYLHHLKNIVNREKEISEIETILSKNAEANVVVVGEEGVGKHTIIDALAKKIYLGKTNQQLIYKRILKLNLERILMEFIDQKQRENFFEELLKEASDAKNTILFIDDLEKYLSNEIGKIDLTTSINKYGKTNQLQIIGITTPFFYEKYIRTNEKINRLFSKVDVYEVSKTDALKIILSAVFDFEKYHQVTIPYETVEELIEKSGFYLTYIPFPEKAVDLLDQACVLTKLTKTNQNIVYPQFIDKVLEEKTHIPVSLTSQMKEKLLNLETLLMSQIIQQDEAIKDLSSALRRSFLLLGKRKKPLASFLFLGPTGVGKTQTAKAVAQTFFSTKDTSSSQFSQKINWREDVSESSHLIRFDMSNYQSKFDIPKLIGDITTNNPGLLSRAIREHPYGVLLLDEIEKADHDLLNIFLTILDEGYFTDGFGRRVDCKNLIIIATSNAASEAIYKNPNLPNIPNYLIEHEIFSPEFLNRFDGVIVYQPLTQPSLFLIAKKMIETISKDIYALYKVYIKVSEASINQLIEKAYDPRFGARNLERTIRTQIEDTLAKIILEKPVKEGEIISL</sequence>
<dbReference type="Pfam" id="PF07724">
    <property type="entry name" value="AAA_2"/>
    <property type="match status" value="1"/>
</dbReference>
<dbReference type="EMBL" id="PCRE01000011">
    <property type="protein sequence ID" value="PIP15262.1"/>
    <property type="molecule type" value="Genomic_DNA"/>
</dbReference>
<dbReference type="GO" id="GO:0005524">
    <property type="term" value="F:ATP binding"/>
    <property type="evidence" value="ECO:0007669"/>
    <property type="project" value="UniProtKB-KW"/>
</dbReference>
<dbReference type="InterPro" id="IPR050130">
    <property type="entry name" value="ClpA_ClpB"/>
</dbReference>
<accession>A0A2G9Y7P1</accession>
<dbReference type="PROSITE" id="PS00675">
    <property type="entry name" value="SIGMA54_INTERACT_1"/>
    <property type="match status" value="1"/>
</dbReference>
<proteinExistence type="predicted"/>
<evidence type="ECO:0000259" key="7">
    <source>
        <dbReference type="SMART" id="SM01086"/>
    </source>
</evidence>
<dbReference type="Gene3D" id="3.40.50.300">
    <property type="entry name" value="P-loop containing nucleotide triphosphate hydrolases"/>
    <property type="match status" value="2"/>
</dbReference>
<feature type="domain" description="Clp ATPase C-terminal" evidence="7">
    <location>
        <begin position="679"/>
        <end position="760"/>
    </location>
</feature>
<keyword evidence="3" id="KW-0067">ATP-binding</keyword>
<dbReference type="PANTHER" id="PTHR11638:SF18">
    <property type="entry name" value="HEAT SHOCK PROTEIN 104"/>
    <property type="match status" value="1"/>
</dbReference>
<dbReference type="InterPro" id="IPR025662">
    <property type="entry name" value="Sigma_54_int_dom_ATP-bd_1"/>
</dbReference>
<dbReference type="AlphaFoldDB" id="A0A2G9Y7P1"/>
<reference evidence="8 9" key="1">
    <citation type="submission" date="2017-09" db="EMBL/GenBank/DDBJ databases">
        <title>Depth-based differentiation of microbial function through sediment-hosted aquifers and enrichment of novel symbionts in the deep terrestrial subsurface.</title>
        <authorList>
            <person name="Probst A.J."/>
            <person name="Ladd B."/>
            <person name="Jarett J.K."/>
            <person name="Geller-Mcgrath D.E."/>
            <person name="Sieber C.M."/>
            <person name="Emerson J.B."/>
            <person name="Anantharaman K."/>
            <person name="Thomas B.C."/>
            <person name="Malmstrom R."/>
            <person name="Stieglmeier M."/>
            <person name="Klingl A."/>
            <person name="Woyke T."/>
            <person name="Ryan C.M."/>
            <person name="Banfield J.F."/>
        </authorList>
    </citation>
    <scope>NUCLEOTIDE SEQUENCE [LARGE SCALE GENOMIC DNA]</scope>
    <source>
        <strain evidence="8">CG23_combo_of_CG06-09_8_20_14_all_35_49</strain>
    </source>
</reference>
<dbReference type="SMART" id="SM00382">
    <property type="entry name" value="AAA"/>
    <property type="match status" value="2"/>
</dbReference>
<dbReference type="SUPFAM" id="SSF52540">
    <property type="entry name" value="P-loop containing nucleoside triphosphate hydrolases"/>
    <property type="match status" value="2"/>
</dbReference>
<keyword evidence="5" id="KW-0812">Transmembrane</keyword>
<dbReference type="InterPro" id="IPR003959">
    <property type="entry name" value="ATPase_AAA_core"/>
</dbReference>
<dbReference type="Pfam" id="PF00004">
    <property type="entry name" value="AAA"/>
    <property type="match status" value="1"/>
</dbReference>
<dbReference type="Gene3D" id="1.10.8.60">
    <property type="match status" value="2"/>
</dbReference>
<dbReference type="GO" id="GO:0016887">
    <property type="term" value="F:ATP hydrolysis activity"/>
    <property type="evidence" value="ECO:0007669"/>
    <property type="project" value="InterPro"/>
</dbReference>
<evidence type="ECO:0000256" key="2">
    <source>
        <dbReference type="ARBA" id="ARBA00022741"/>
    </source>
</evidence>
<dbReference type="InterPro" id="IPR041546">
    <property type="entry name" value="ClpA/ClpB_AAA_lid"/>
</dbReference>
<protein>
    <recommendedName>
        <fullName evidence="10">AAA+ ATPase domain-containing protein</fullName>
    </recommendedName>
</protein>
<evidence type="ECO:0000313" key="8">
    <source>
        <dbReference type="EMBL" id="PIP15262.1"/>
    </source>
</evidence>
<keyword evidence="2" id="KW-0547">Nucleotide-binding</keyword>
<dbReference type="SMART" id="SM01086">
    <property type="entry name" value="ClpB_D2-small"/>
    <property type="match status" value="1"/>
</dbReference>
<dbReference type="GO" id="GO:0034605">
    <property type="term" value="P:cellular response to heat"/>
    <property type="evidence" value="ECO:0007669"/>
    <property type="project" value="TreeGrafter"/>
</dbReference>
<evidence type="ECO:0000313" key="9">
    <source>
        <dbReference type="Proteomes" id="UP000231025"/>
    </source>
</evidence>
<evidence type="ECO:0000256" key="3">
    <source>
        <dbReference type="ARBA" id="ARBA00022840"/>
    </source>
</evidence>
<keyword evidence="5" id="KW-0472">Membrane</keyword>
<gene>
    <name evidence="8" type="ORF">COX47_00695</name>
</gene>
<evidence type="ECO:0000259" key="6">
    <source>
        <dbReference type="SMART" id="SM00382"/>
    </source>
</evidence>
<dbReference type="InterPro" id="IPR019489">
    <property type="entry name" value="Clp_ATPase_C"/>
</dbReference>
<keyword evidence="5" id="KW-1133">Transmembrane helix</keyword>
<evidence type="ECO:0000256" key="1">
    <source>
        <dbReference type="ARBA" id="ARBA00022737"/>
    </source>
</evidence>
<dbReference type="Pfam" id="PF10431">
    <property type="entry name" value="ClpB_D2-small"/>
    <property type="match status" value="1"/>
</dbReference>
<evidence type="ECO:0000256" key="5">
    <source>
        <dbReference type="SAM" id="Phobius"/>
    </source>
</evidence>
<dbReference type="Pfam" id="PF17871">
    <property type="entry name" value="AAA_lid_9"/>
    <property type="match status" value="1"/>
</dbReference>
<dbReference type="Proteomes" id="UP000231025">
    <property type="component" value="Unassembled WGS sequence"/>
</dbReference>
<keyword evidence="1" id="KW-0677">Repeat</keyword>
<dbReference type="CDD" id="cd19499">
    <property type="entry name" value="RecA-like_ClpB_Hsp104-like"/>
    <property type="match status" value="1"/>
</dbReference>
<keyword evidence="4" id="KW-0143">Chaperone</keyword>
<comment type="caution">
    <text evidence="8">The sequence shown here is derived from an EMBL/GenBank/DDBJ whole genome shotgun (WGS) entry which is preliminary data.</text>
</comment>
<evidence type="ECO:0008006" key="10">
    <source>
        <dbReference type="Google" id="ProtNLM"/>
    </source>
</evidence>
<evidence type="ECO:0000256" key="4">
    <source>
        <dbReference type="ARBA" id="ARBA00023186"/>
    </source>
</evidence>
<feature type="transmembrane region" description="Helical" evidence="5">
    <location>
        <begin position="20"/>
        <end position="44"/>
    </location>
</feature>
<dbReference type="GO" id="GO:0005737">
    <property type="term" value="C:cytoplasm"/>
    <property type="evidence" value="ECO:0007669"/>
    <property type="project" value="TreeGrafter"/>
</dbReference>
<dbReference type="PANTHER" id="PTHR11638">
    <property type="entry name" value="ATP-DEPENDENT CLP PROTEASE"/>
    <property type="match status" value="1"/>
</dbReference>
<name>A0A2G9Y7P1_9BACT</name>
<organism evidence="8 9">
    <name type="scientific">Candidatus Roizmanbacteria bacterium CG23_combo_of_CG06-09_8_20_14_all_35_49</name>
    <dbReference type="NCBI Taxonomy" id="1974863"/>
    <lineage>
        <taxon>Bacteria</taxon>
        <taxon>Candidatus Roizmaniibacteriota</taxon>
    </lineage>
</organism>
<feature type="domain" description="AAA+ ATPase" evidence="6">
    <location>
        <begin position="224"/>
        <end position="384"/>
    </location>
</feature>
<dbReference type="InterPro" id="IPR027417">
    <property type="entry name" value="P-loop_NTPase"/>
</dbReference>